<evidence type="ECO:0000256" key="2">
    <source>
        <dbReference type="ARBA" id="ARBA00023015"/>
    </source>
</evidence>
<dbReference type="SUPFAM" id="SSF88659">
    <property type="entry name" value="Sigma3 and sigma4 domains of RNA polymerase sigma factors"/>
    <property type="match status" value="1"/>
</dbReference>
<organism evidence="8 9">
    <name type="scientific">Sediminibacterium ginsengisoli</name>
    <dbReference type="NCBI Taxonomy" id="413434"/>
    <lineage>
        <taxon>Bacteria</taxon>
        <taxon>Pseudomonadati</taxon>
        <taxon>Bacteroidota</taxon>
        <taxon>Chitinophagia</taxon>
        <taxon>Chitinophagales</taxon>
        <taxon>Chitinophagaceae</taxon>
        <taxon>Sediminibacterium</taxon>
    </lineage>
</organism>
<dbReference type="GO" id="GO:0006352">
    <property type="term" value="P:DNA-templated transcription initiation"/>
    <property type="evidence" value="ECO:0007669"/>
    <property type="project" value="InterPro"/>
</dbReference>
<dbReference type="AlphaFoldDB" id="A0A1T4LXP5"/>
<evidence type="ECO:0000313" key="8">
    <source>
        <dbReference type="EMBL" id="SJZ59435.1"/>
    </source>
</evidence>
<dbReference type="InterPro" id="IPR013325">
    <property type="entry name" value="RNA_pol_sigma_r2"/>
</dbReference>
<dbReference type="InterPro" id="IPR007627">
    <property type="entry name" value="RNA_pol_sigma70_r2"/>
</dbReference>
<proteinExistence type="inferred from homology"/>
<dbReference type="CDD" id="cd06171">
    <property type="entry name" value="Sigma70_r4"/>
    <property type="match status" value="1"/>
</dbReference>
<dbReference type="Gene3D" id="1.10.1740.10">
    <property type="match status" value="1"/>
</dbReference>
<dbReference type="GO" id="GO:0016987">
    <property type="term" value="F:sigma factor activity"/>
    <property type="evidence" value="ECO:0007669"/>
    <property type="project" value="UniProtKB-KW"/>
</dbReference>
<keyword evidence="9" id="KW-1185">Reference proteome</keyword>
<evidence type="ECO:0000256" key="5">
    <source>
        <dbReference type="ARBA" id="ARBA00023163"/>
    </source>
</evidence>
<evidence type="ECO:0000256" key="4">
    <source>
        <dbReference type="ARBA" id="ARBA00023125"/>
    </source>
</evidence>
<feature type="domain" description="RNA polymerase sigma factor 70 region 4 type 2" evidence="7">
    <location>
        <begin position="100"/>
        <end position="151"/>
    </location>
</feature>
<dbReference type="Pfam" id="PF08281">
    <property type="entry name" value="Sigma70_r4_2"/>
    <property type="match status" value="1"/>
</dbReference>
<dbReference type="NCBIfam" id="TIGR02937">
    <property type="entry name" value="sigma70-ECF"/>
    <property type="match status" value="1"/>
</dbReference>
<keyword evidence="5" id="KW-0804">Transcription</keyword>
<evidence type="ECO:0000313" key="9">
    <source>
        <dbReference type="Proteomes" id="UP000190888"/>
    </source>
</evidence>
<keyword evidence="3" id="KW-0731">Sigma factor</keyword>
<dbReference type="PANTHER" id="PTHR43133:SF8">
    <property type="entry name" value="RNA POLYMERASE SIGMA FACTOR HI_1459-RELATED"/>
    <property type="match status" value="1"/>
</dbReference>
<dbReference type="InterPro" id="IPR013324">
    <property type="entry name" value="RNA_pol_sigma_r3/r4-like"/>
</dbReference>
<dbReference type="InterPro" id="IPR039425">
    <property type="entry name" value="RNA_pol_sigma-70-like"/>
</dbReference>
<sequence>MTEKEYNQCVTLYADNVFRFIVKNLRHEEDARDIVQTAFEKLWRNRENVESDKSKSYLFTVAYNQMIDHIRKAKRIELKEDFQEDGRSQQQQQSGRMKKILMDALNRLNETQKSLVMLKDYEGYSYEEIGEIMDLNPSQVKVYLHRARLTLRNYLVSPENVI</sequence>
<comment type="similarity">
    <text evidence="1">Belongs to the sigma-70 factor family. ECF subfamily.</text>
</comment>
<feature type="domain" description="RNA polymerase sigma-70 region 2" evidence="6">
    <location>
        <begin position="10"/>
        <end position="75"/>
    </location>
</feature>
<dbReference type="InterPro" id="IPR013249">
    <property type="entry name" value="RNA_pol_sigma70_r4_t2"/>
</dbReference>
<dbReference type="Proteomes" id="UP000190888">
    <property type="component" value="Unassembled WGS sequence"/>
</dbReference>
<dbReference type="EMBL" id="FUWH01000003">
    <property type="protein sequence ID" value="SJZ59435.1"/>
    <property type="molecule type" value="Genomic_DNA"/>
</dbReference>
<dbReference type="Gene3D" id="1.10.10.10">
    <property type="entry name" value="Winged helix-like DNA-binding domain superfamily/Winged helix DNA-binding domain"/>
    <property type="match status" value="1"/>
</dbReference>
<evidence type="ECO:0000256" key="3">
    <source>
        <dbReference type="ARBA" id="ARBA00023082"/>
    </source>
</evidence>
<dbReference type="PANTHER" id="PTHR43133">
    <property type="entry name" value="RNA POLYMERASE ECF-TYPE SIGMA FACTO"/>
    <property type="match status" value="1"/>
</dbReference>
<dbReference type="Pfam" id="PF04542">
    <property type="entry name" value="Sigma70_r2"/>
    <property type="match status" value="1"/>
</dbReference>
<dbReference type="GO" id="GO:0003677">
    <property type="term" value="F:DNA binding"/>
    <property type="evidence" value="ECO:0007669"/>
    <property type="project" value="UniProtKB-KW"/>
</dbReference>
<evidence type="ECO:0000259" key="6">
    <source>
        <dbReference type="Pfam" id="PF04542"/>
    </source>
</evidence>
<dbReference type="SUPFAM" id="SSF88946">
    <property type="entry name" value="Sigma2 domain of RNA polymerase sigma factors"/>
    <property type="match status" value="1"/>
</dbReference>
<accession>A0A1T4LXP5</accession>
<protein>
    <submittedName>
        <fullName evidence="8">RNA polymerase sigma-70 factor, ECF subfamily</fullName>
    </submittedName>
</protein>
<name>A0A1T4LXP5_9BACT</name>
<dbReference type="STRING" id="413434.SAMN04488132_10355"/>
<reference evidence="8 9" key="1">
    <citation type="submission" date="2017-02" db="EMBL/GenBank/DDBJ databases">
        <authorList>
            <person name="Peterson S.W."/>
        </authorList>
    </citation>
    <scope>NUCLEOTIDE SEQUENCE [LARGE SCALE GENOMIC DNA]</scope>
    <source>
        <strain evidence="8 9">DSM 22335</strain>
    </source>
</reference>
<gene>
    <name evidence="8" type="ORF">SAMN04488132_10355</name>
</gene>
<dbReference type="InterPro" id="IPR014284">
    <property type="entry name" value="RNA_pol_sigma-70_dom"/>
</dbReference>
<keyword evidence="4" id="KW-0238">DNA-binding</keyword>
<evidence type="ECO:0000256" key="1">
    <source>
        <dbReference type="ARBA" id="ARBA00010641"/>
    </source>
</evidence>
<dbReference type="RefSeq" id="WP_078830564.1">
    <property type="nucleotide sequence ID" value="NZ_FUWH01000003.1"/>
</dbReference>
<keyword evidence="2" id="KW-0805">Transcription regulation</keyword>
<evidence type="ECO:0000259" key="7">
    <source>
        <dbReference type="Pfam" id="PF08281"/>
    </source>
</evidence>
<dbReference type="OrthoDB" id="670026at2"/>
<dbReference type="InterPro" id="IPR036388">
    <property type="entry name" value="WH-like_DNA-bd_sf"/>
</dbReference>